<protein>
    <recommendedName>
        <fullName evidence="4">Proline racemase</fullName>
    </recommendedName>
</protein>
<dbReference type="GO" id="GO:0047580">
    <property type="term" value="F:4-hydroxyproline epimerase activity"/>
    <property type="evidence" value="ECO:0007669"/>
    <property type="project" value="TreeGrafter"/>
</dbReference>
<proteinExistence type="inferred from homology"/>
<evidence type="ECO:0000313" key="2">
    <source>
        <dbReference type="EMBL" id="TPE50964.1"/>
    </source>
</evidence>
<dbReference type="Proteomes" id="UP000319255">
    <property type="component" value="Unassembled WGS sequence"/>
</dbReference>
<organism evidence="2 3">
    <name type="scientific">Amaricoccus solimangrovi</name>
    <dbReference type="NCBI Taxonomy" id="2589815"/>
    <lineage>
        <taxon>Bacteria</taxon>
        <taxon>Pseudomonadati</taxon>
        <taxon>Pseudomonadota</taxon>
        <taxon>Alphaproteobacteria</taxon>
        <taxon>Rhodobacterales</taxon>
        <taxon>Paracoccaceae</taxon>
        <taxon>Amaricoccus</taxon>
    </lineage>
</organism>
<evidence type="ECO:0000256" key="1">
    <source>
        <dbReference type="ARBA" id="ARBA00007529"/>
    </source>
</evidence>
<dbReference type="SUPFAM" id="SSF89733">
    <property type="entry name" value="L-sulfolactate dehydrogenase-like"/>
    <property type="match status" value="1"/>
</dbReference>
<dbReference type="InterPro" id="IPR008794">
    <property type="entry name" value="Pro_racemase_fam"/>
</dbReference>
<dbReference type="Gene3D" id="3.10.310.10">
    <property type="entry name" value="Diaminopimelate Epimerase, Chain A, domain 1"/>
    <property type="match status" value="2"/>
</dbReference>
<dbReference type="RefSeq" id="WP_140453995.1">
    <property type="nucleotide sequence ID" value="NZ_VFRP01000008.1"/>
</dbReference>
<evidence type="ECO:0000313" key="3">
    <source>
        <dbReference type="Proteomes" id="UP000319255"/>
    </source>
</evidence>
<dbReference type="InterPro" id="IPR036111">
    <property type="entry name" value="Mal/L-sulfo/L-lacto_DH-like_sf"/>
</dbReference>
<sequence>MRWRRVLNVVDCHAEGEIGRVITGGVGQVPGATMFDKKLHLEAGMDDIREFILFEPRGAVWHNANIVLPSNHPAARMGYVILETTEYPAMSGSNTMCVATVLLETGILPMIEPVTELTLESPAGLIRLRCACEGGKVTSVRLVNQPAFCYHLDAPVEVEGLGTIPVSVADGGMTEAMVDAAARGFAIEPSEARDLCVLGQRIKAAAAAQLAVAHPENPAMPGLTNTEFMGPVRRKRDGGLSHGVSRVPGYRASLGSGAIDAAAEPEFDRVAAGAPRIDARGGFAQPALARATTTIHEMLAEAGTATVMMRNSHHFSALWPDLEPFAEAGLVALTMVAGGPTVTMRGATRNVFGTNPIAFGCPVAGARPLAMDLATSTTSNGDLRIVRDEDREVPIGTGLGRGGRDIDDPDEILAHGDALPFGGHKGAALSLMVEVLASSLTGGGFSHESGFENGNQSPRTGQFLIVIDPSRGQDGFAARVAGFIDVLRAHGIGRLPSDRRYRHRDAAEKRGIPVTDTIRALFV</sequence>
<dbReference type="PANTHER" id="PTHR33442:SF5">
    <property type="entry name" value="BIFUNCTIONAL TRANS-3-HYDROXY-L-PROLINE DEHYDRATASE_2-EPIMERASE"/>
    <property type="match status" value="1"/>
</dbReference>
<dbReference type="OrthoDB" id="9811519at2"/>
<dbReference type="EMBL" id="VFRP01000008">
    <property type="protein sequence ID" value="TPE50964.1"/>
    <property type="molecule type" value="Genomic_DNA"/>
</dbReference>
<dbReference type="Gene3D" id="3.30.1370.60">
    <property type="entry name" value="Hypothetical oxidoreductase yiak, domain 2"/>
    <property type="match status" value="1"/>
</dbReference>
<dbReference type="PANTHER" id="PTHR33442">
    <property type="entry name" value="TRANS-3-HYDROXY-L-PROLINE DEHYDRATASE"/>
    <property type="match status" value="1"/>
</dbReference>
<reference evidence="2 3" key="1">
    <citation type="submission" date="2019-06" db="EMBL/GenBank/DDBJ databases">
        <title>A novel bacterium of genus Amaricoccus, isolated from marine sediment.</title>
        <authorList>
            <person name="Huang H."/>
            <person name="Mo K."/>
            <person name="Hu Y."/>
        </authorList>
    </citation>
    <scope>NUCLEOTIDE SEQUENCE [LARGE SCALE GENOMIC DNA]</scope>
    <source>
        <strain evidence="2 3">HB172011</strain>
    </source>
</reference>
<dbReference type="Pfam" id="PF05544">
    <property type="entry name" value="Pro_racemase"/>
    <property type="match status" value="1"/>
</dbReference>
<comment type="caution">
    <text evidence="2">The sequence shown here is derived from an EMBL/GenBank/DDBJ whole genome shotgun (WGS) entry which is preliminary data.</text>
</comment>
<gene>
    <name evidence="2" type="ORF">FJM51_09965</name>
</gene>
<evidence type="ECO:0008006" key="4">
    <source>
        <dbReference type="Google" id="ProtNLM"/>
    </source>
</evidence>
<dbReference type="AlphaFoldDB" id="A0A501WSA0"/>
<dbReference type="InterPro" id="IPR043143">
    <property type="entry name" value="Mal/L-sulf/L-lact_DH-like_NADP"/>
</dbReference>
<dbReference type="GO" id="GO:0016491">
    <property type="term" value="F:oxidoreductase activity"/>
    <property type="evidence" value="ECO:0007669"/>
    <property type="project" value="UniProtKB-KW"/>
</dbReference>
<accession>A0A501WSA0</accession>
<keyword evidence="3" id="KW-1185">Reference proteome</keyword>
<name>A0A501WSA0_9RHOB</name>
<comment type="similarity">
    <text evidence="1">Belongs to the proline racemase family.</text>
</comment>
<dbReference type="SUPFAM" id="SSF54506">
    <property type="entry name" value="Diaminopimelate epimerase-like"/>
    <property type="match status" value="1"/>
</dbReference>